<dbReference type="InterPro" id="IPR052344">
    <property type="entry name" value="Transposase-related"/>
</dbReference>
<reference evidence="4 5" key="1">
    <citation type="journal article" date="2019" name="Nat. Med.">
        <title>A library of human gut bacterial isolates paired with longitudinal multiomics data enables mechanistic microbiome research.</title>
        <authorList>
            <person name="Poyet M."/>
            <person name="Groussin M."/>
            <person name="Gibbons S.M."/>
            <person name="Avila-Pacheco J."/>
            <person name="Jiang X."/>
            <person name="Kearney S.M."/>
            <person name="Perrotta A.R."/>
            <person name="Berdy B."/>
            <person name="Zhao S."/>
            <person name="Lieberman T.D."/>
            <person name="Swanson P.K."/>
            <person name="Smith M."/>
            <person name="Roesemann S."/>
            <person name="Alexander J.E."/>
            <person name="Rich S.A."/>
            <person name="Livny J."/>
            <person name="Vlamakis H."/>
            <person name="Clish C."/>
            <person name="Bullock K."/>
            <person name="Deik A."/>
            <person name="Scott J."/>
            <person name="Pierce K.A."/>
            <person name="Xavier R.J."/>
            <person name="Alm E.J."/>
        </authorList>
    </citation>
    <scope>NUCLEOTIDE SEQUENCE [LARGE SCALE GENOMIC DNA]</scope>
    <source>
        <strain evidence="4 5">BIOML-A16</strain>
    </source>
</reference>
<evidence type="ECO:0000256" key="1">
    <source>
        <dbReference type="SAM" id="Coils"/>
    </source>
</evidence>
<feature type="compositionally biased region" description="Polar residues" evidence="2">
    <location>
        <begin position="63"/>
        <end position="73"/>
    </location>
</feature>
<accession>A0A7J5Q381</accession>
<feature type="domain" description="Transposase IS66 central" evidence="3">
    <location>
        <begin position="178"/>
        <end position="308"/>
    </location>
</feature>
<organism evidence="4 5">
    <name type="scientific">Bacteroides xylanisolvens</name>
    <dbReference type="NCBI Taxonomy" id="371601"/>
    <lineage>
        <taxon>Bacteria</taxon>
        <taxon>Pseudomonadati</taxon>
        <taxon>Bacteroidota</taxon>
        <taxon>Bacteroidia</taxon>
        <taxon>Bacteroidales</taxon>
        <taxon>Bacteroidaceae</taxon>
        <taxon>Bacteroides</taxon>
    </lineage>
</organism>
<dbReference type="PANTHER" id="PTHR33678">
    <property type="entry name" value="BLL1576 PROTEIN"/>
    <property type="match status" value="1"/>
</dbReference>
<dbReference type="PANTHER" id="PTHR33678:SF1">
    <property type="entry name" value="BLL1576 PROTEIN"/>
    <property type="match status" value="1"/>
</dbReference>
<dbReference type="RefSeq" id="WP_151930965.1">
    <property type="nucleotide sequence ID" value="NZ_WDCP01000191.1"/>
</dbReference>
<dbReference type="Proteomes" id="UP000438288">
    <property type="component" value="Unassembled WGS sequence"/>
</dbReference>
<evidence type="ECO:0000313" key="4">
    <source>
        <dbReference type="EMBL" id="KAB6335073.1"/>
    </source>
</evidence>
<feature type="non-terminal residue" evidence="4">
    <location>
        <position position="309"/>
    </location>
</feature>
<feature type="compositionally biased region" description="Basic and acidic residues" evidence="2">
    <location>
        <begin position="79"/>
        <end position="91"/>
    </location>
</feature>
<keyword evidence="1" id="KW-0175">Coiled coil</keyword>
<feature type="coiled-coil region" evidence="1">
    <location>
        <begin position="7"/>
        <end position="41"/>
    </location>
</feature>
<gene>
    <name evidence="4" type="ORF">GAZ43_27175</name>
</gene>
<evidence type="ECO:0000259" key="3">
    <source>
        <dbReference type="Pfam" id="PF03050"/>
    </source>
</evidence>
<dbReference type="EMBL" id="WDCP01000191">
    <property type="protein sequence ID" value="KAB6335073.1"/>
    <property type="molecule type" value="Genomic_DNA"/>
</dbReference>
<dbReference type="Pfam" id="PF03050">
    <property type="entry name" value="DDE_Tnp_IS66"/>
    <property type="match status" value="1"/>
</dbReference>
<protein>
    <submittedName>
        <fullName evidence="4">Transposase</fullName>
    </submittedName>
</protein>
<dbReference type="AlphaFoldDB" id="A0A7J5Q381"/>
<evidence type="ECO:0000313" key="5">
    <source>
        <dbReference type="Proteomes" id="UP000438288"/>
    </source>
</evidence>
<feature type="region of interest" description="Disordered" evidence="2">
    <location>
        <begin position="63"/>
        <end position="104"/>
    </location>
</feature>
<proteinExistence type="predicted"/>
<dbReference type="InterPro" id="IPR004291">
    <property type="entry name" value="Transposase_IS66_central"/>
</dbReference>
<comment type="caution">
    <text evidence="4">The sequence shown here is derived from an EMBL/GenBank/DDBJ whole genome shotgun (WGS) entry which is preliminary data.</text>
</comment>
<name>A0A7J5Q381_9BACE</name>
<sequence>MKKDEIIELLKEQIKGLRDDNNRLLGQVDALIKEVSSLKEALLQKGESLSKQQRLAKGLAKLVSNTSEQQQAPQPAMSEEERQKREAEKADKRKARKNNGAKRDMHYEMEEEEHVVYPDDPDFDINKARLFTTAPRICVRYECVPMRFIKHVYKIHTYTQDGRLFEGKTPVAAFLNSSYDGSFIAGLMELRYIQSLPVERIINYFEGHGFTLKKPTAHKLIEKASGLFENLYKCIRQTALSDPYKAADETYYKILVPEKNSKGKGVRKGYLWVVVGINTRMIYLLYDDGSRSERVILNELGSCKGIIQS</sequence>
<evidence type="ECO:0000256" key="2">
    <source>
        <dbReference type="SAM" id="MobiDB-lite"/>
    </source>
</evidence>